<dbReference type="AlphaFoldDB" id="A3TU82"/>
<evidence type="ECO:0000313" key="2">
    <source>
        <dbReference type="Proteomes" id="UP000004318"/>
    </source>
</evidence>
<dbReference type="STRING" id="252305.OB2597_08049"/>
<evidence type="ECO:0000313" key="1">
    <source>
        <dbReference type="EMBL" id="EAQ04078.1"/>
    </source>
</evidence>
<dbReference type="HOGENOM" id="CLU_1365040_0_0_5"/>
<protein>
    <submittedName>
        <fullName evidence="1">Uncharacterized protein</fullName>
    </submittedName>
</protein>
<dbReference type="EMBL" id="AAMO01000002">
    <property type="protein sequence ID" value="EAQ04078.1"/>
    <property type="molecule type" value="Genomic_DNA"/>
</dbReference>
<dbReference type="RefSeq" id="WP_009805834.1">
    <property type="nucleotide sequence ID" value="NZ_CH724131.1"/>
</dbReference>
<proteinExistence type="predicted"/>
<dbReference type="Proteomes" id="UP000004318">
    <property type="component" value="Unassembled WGS sequence"/>
</dbReference>
<name>A3TU82_PSEBH</name>
<organism evidence="1 2">
    <name type="scientific">Pseudooceanicola batsensis (strain ATCC BAA-863 / DSM 15984 / KCTC 12145 / HTCC2597)</name>
    <name type="common">Oceanicola batsensis</name>
    <dbReference type="NCBI Taxonomy" id="252305"/>
    <lineage>
        <taxon>Bacteria</taxon>
        <taxon>Pseudomonadati</taxon>
        <taxon>Pseudomonadota</taxon>
        <taxon>Alphaproteobacteria</taxon>
        <taxon>Rhodobacterales</taxon>
        <taxon>Paracoccaceae</taxon>
        <taxon>Pseudooceanicola</taxon>
    </lineage>
</organism>
<dbReference type="OrthoDB" id="7857782at2"/>
<reference evidence="1 2" key="1">
    <citation type="journal article" date="2010" name="J. Bacteriol.">
        <title>Genome sequences of Oceanicola granulosus HTCC2516(T) and Oceanicola batsensis HTCC2597(TDelta).</title>
        <authorList>
            <person name="Thrash J.C."/>
            <person name="Cho J.C."/>
            <person name="Vergin K.L."/>
            <person name="Giovannoni S.J."/>
        </authorList>
    </citation>
    <scope>NUCLEOTIDE SEQUENCE [LARGE SCALE GENOMIC DNA]</scope>
    <source>
        <strain evidence="2">ATCC BAA-863 / DSM 15984 / KCTC 12145 / HTCC2597</strain>
    </source>
</reference>
<keyword evidence="2" id="KW-1185">Reference proteome</keyword>
<gene>
    <name evidence="1" type="ORF">OB2597_08049</name>
</gene>
<comment type="caution">
    <text evidence="1">The sequence shown here is derived from an EMBL/GenBank/DDBJ whole genome shotgun (WGS) entry which is preliminary data.</text>
</comment>
<accession>A3TU82</accession>
<sequence>MQNIETTFPAHVLKAAPAPETCAGPADYLSHLLDQRPDLCAAALPYAGHEDLAELVTGRMWSRDSGDDLRALGCISDHPECDFWVALAILLRIFPAPGAAPEHTALAVTLVDSINAGRRPMRHSATPVITTEGLRLYESLTEGRDALRISTAIAEKARAHAAWLDRGRRADARYAMFAGTPIWAANQAGPDTRQPTTPEK</sequence>